<organism evidence="1 2">
    <name type="scientific">Chryseobacterium defluvii</name>
    <dbReference type="NCBI Taxonomy" id="160396"/>
    <lineage>
        <taxon>Bacteria</taxon>
        <taxon>Pseudomonadati</taxon>
        <taxon>Bacteroidota</taxon>
        <taxon>Flavobacteriia</taxon>
        <taxon>Flavobacteriales</taxon>
        <taxon>Weeksellaceae</taxon>
        <taxon>Chryseobacterium group</taxon>
        <taxon>Chryseobacterium</taxon>
    </lineage>
</organism>
<sequence>MITNKTTLKNIPDYKKIFIHILEKKYPERLKEFEFILKKKHFSELDVIFINERIFGANNRLKTDHNQKFRSYSKHVIQYILEYQQRNNLNNIQLARHFKLSRNTVTRWKKLDNLIKNAK</sequence>
<proteinExistence type="predicted"/>
<gene>
    <name evidence="1" type="ORF">BCF58_0967</name>
</gene>
<protein>
    <submittedName>
        <fullName evidence="1">Uncharacterized protein</fullName>
    </submittedName>
</protein>
<dbReference type="Proteomes" id="UP000272428">
    <property type="component" value="Unassembled WGS sequence"/>
</dbReference>
<name>A0A495SNC9_9FLAO</name>
<keyword evidence="2" id="KW-1185">Reference proteome</keyword>
<comment type="caution">
    <text evidence="1">The sequence shown here is derived from an EMBL/GenBank/DDBJ whole genome shotgun (WGS) entry which is preliminary data.</text>
</comment>
<evidence type="ECO:0000313" key="2">
    <source>
        <dbReference type="Proteomes" id="UP000272428"/>
    </source>
</evidence>
<accession>A0A495SNC9</accession>
<dbReference type="OrthoDB" id="1260127at2"/>
<dbReference type="EMBL" id="RBXB01000001">
    <property type="protein sequence ID" value="RKT01743.1"/>
    <property type="molecule type" value="Genomic_DNA"/>
</dbReference>
<reference evidence="1 2" key="1">
    <citation type="submission" date="2018-10" db="EMBL/GenBank/DDBJ databases">
        <title>Genomic Encyclopedia of Archaeal and Bacterial Type Strains, Phase II (KMG-II): from individual species to whole genera.</title>
        <authorList>
            <person name="Goeker M."/>
        </authorList>
    </citation>
    <scope>NUCLEOTIDE SEQUENCE [LARGE SCALE GENOMIC DNA]</scope>
    <source>
        <strain evidence="1 2">DSM 14219</strain>
    </source>
</reference>
<evidence type="ECO:0000313" key="1">
    <source>
        <dbReference type="EMBL" id="RKT01743.1"/>
    </source>
</evidence>
<dbReference type="AlphaFoldDB" id="A0A495SNC9"/>